<name>T0GNU6_9SPHN</name>
<accession>T0GNU6</accession>
<feature type="region of interest" description="Disordered" evidence="1">
    <location>
        <begin position="1"/>
        <end position="22"/>
    </location>
</feature>
<dbReference type="AlphaFoldDB" id="T0GNU6"/>
<keyword evidence="3" id="KW-1185">Reference proteome</keyword>
<organism evidence="2 3">
    <name type="scientific">Sphingobium baderi LL03</name>
    <dbReference type="NCBI Taxonomy" id="1114964"/>
    <lineage>
        <taxon>Bacteria</taxon>
        <taxon>Pseudomonadati</taxon>
        <taxon>Pseudomonadota</taxon>
        <taxon>Alphaproteobacteria</taxon>
        <taxon>Sphingomonadales</taxon>
        <taxon>Sphingomonadaceae</taxon>
        <taxon>Sphingobium</taxon>
    </lineage>
</organism>
<protein>
    <submittedName>
        <fullName evidence="2">Uncharacterized protein</fullName>
    </submittedName>
</protein>
<proteinExistence type="predicted"/>
<reference evidence="2 3" key="1">
    <citation type="journal article" date="2013" name="Genome Announc.">
        <title>Draft Genome Sequence of a Hexachlorocyclohexane-Degrading Bacterium, Sphingobium baderi Strain LL03T.</title>
        <authorList>
            <person name="Kaur J."/>
            <person name="Verma H."/>
            <person name="Tripathi C."/>
            <person name="Khurana J.P."/>
            <person name="Lal R."/>
        </authorList>
    </citation>
    <scope>NUCLEOTIDE SEQUENCE [LARGE SCALE GENOMIC DNA]</scope>
    <source>
        <strain evidence="2 3">LL03</strain>
    </source>
</reference>
<dbReference type="Proteomes" id="UP000015524">
    <property type="component" value="Unassembled WGS sequence"/>
</dbReference>
<dbReference type="EMBL" id="ATIB01000024">
    <property type="protein sequence ID" value="EQB05546.1"/>
    <property type="molecule type" value="Genomic_DNA"/>
</dbReference>
<sequence>MLTTADGTDGIPPAARAFSSENASAACDEEGVAGMPSDGAVCAPAVLAKVAATMKAAIVRYIDDDS</sequence>
<evidence type="ECO:0000313" key="3">
    <source>
        <dbReference type="Proteomes" id="UP000015524"/>
    </source>
</evidence>
<evidence type="ECO:0000313" key="2">
    <source>
        <dbReference type="EMBL" id="EQB05546.1"/>
    </source>
</evidence>
<gene>
    <name evidence="2" type="ORF">L485_02185</name>
</gene>
<comment type="caution">
    <text evidence="2">The sequence shown here is derived from an EMBL/GenBank/DDBJ whole genome shotgun (WGS) entry which is preliminary data.</text>
</comment>
<evidence type="ECO:0000256" key="1">
    <source>
        <dbReference type="SAM" id="MobiDB-lite"/>
    </source>
</evidence>